<dbReference type="PANTHER" id="PTHR30336:SF20">
    <property type="entry name" value="DUF218 DOMAIN-CONTAINING PROTEIN"/>
    <property type="match status" value="1"/>
</dbReference>
<dbReference type="CDD" id="cd06259">
    <property type="entry name" value="YdcF-like"/>
    <property type="match status" value="1"/>
</dbReference>
<evidence type="ECO:0000256" key="1">
    <source>
        <dbReference type="SAM" id="Phobius"/>
    </source>
</evidence>
<evidence type="ECO:0000313" key="4">
    <source>
        <dbReference type="Proteomes" id="UP000609346"/>
    </source>
</evidence>
<gene>
    <name evidence="3" type="ORF">H8B09_09175</name>
</gene>
<comment type="caution">
    <text evidence="3">The sequence shown here is derived from an EMBL/GenBank/DDBJ whole genome shotgun (WGS) entry which is preliminary data.</text>
</comment>
<sequence length="229" mass="25812">MHRPHKLSSGSRRRRKRKPLLILLRIVVSIGVLGVLWCAYLLWLINSSSPPKSIPKSDAAIVLGAALWNDKPSPGLKERLDRAYLLYKEGKADKLILTGGNDHNGSTLTEAEGMQNYLVSLGVPKEKLLLEKQATSTYENMVFSKAIIEREKFHSILIVTHDYHASRSKEIADYVGITHATMVPFHSKVLKPVYNQSREALAYTKWKADAVLMHFGWSTGDLTIPYFNK</sequence>
<keyword evidence="1" id="KW-0472">Membrane</keyword>
<organism evidence="3 4">
    <name type="scientific">Paenibacillus terricola</name>
    <dbReference type="NCBI Taxonomy" id="2763503"/>
    <lineage>
        <taxon>Bacteria</taxon>
        <taxon>Bacillati</taxon>
        <taxon>Bacillota</taxon>
        <taxon>Bacilli</taxon>
        <taxon>Bacillales</taxon>
        <taxon>Paenibacillaceae</taxon>
        <taxon>Paenibacillus</taxon>
    </lineage>
</organism>
<keyword evidence="1" id="KW-0812">Transmembrane</keyword>
<dbReference type="InterPro" id="IPR014729">
    <property type="entry name" value="Rossmann-like_a/b/a_fold"/>
</dbReference>
<protein>
    <submittedName>
        <fullName evidence="3">YdcF family protein</fullName>
    </submittedName>
</protein>
<keyword evidence="1" id="KW-1133">Transmembrane helix</keyword>
<feature type="domain" description="DUF218" evidence="2">
    <location>
        <begin position="58"/>
        <end position="193"/>
    </location>
</feature>
<dbReference type="PANTHER" id="PTHR30336">
    <property type="entry name" value="INNER MEMBRANE PROTEIN, PROBABLE PERMEASE"/>
    <property type="match status" value="1"/>
</dbReference>
<feature type="transmembrane region" description="Helical" evidence="1">
    <location>
        <begin position="20"/>
        <end position="45"/>
    </location>
</feature>
<evidence type="ECO:0000313" key="3">
    <source>
        <dbReference type="EMBL" id="MBD3918922.1"/>
    </source>
</evidence>
<dbReference type="InterPro" id="IPR051599">
    <property type="entry name" value="Cell_Envelope_Assoc"/>
</dbReference>
<dbReference type="Proteomes" id="UP000609346">
    <property type="component" value="Unassembled WGS sequence"/>
</dbReference>
<dbReference type="Gene3D" id="3.40.50.620">
    <property type="entry name" value="HUPs"/>
    <property type="match status" value="1"/>
</dbReference>
<name>A0ABR8MV88_9BACL</name>
<keyword evidence="4" id="KW-1185">Reference proteome</keyword>
<proteinExistence type="predicted"/>
<dbReference type="InterPro" id="IPR003848">
    <property type="entry name" value="DUF218"/>
</dbReference>
<dbReference type="EMBL" id="JACXZA010000002">
    <property type="protein sequence ID" value="MBD3918922.1"/>
    <property type="molecule type" value="Genomic_DNA"/>
</dbReference>
<evidence type="ECO:0000259" key="2">
    <source>
        <dbReference type="Pfam" id="PF02698"/>
    </source>
</evidence>
<accession>A0ABR8MV88</accession>
<reference evidence="3 4" key="1">
    <citation type="submission" date="2020-09" db="EMBL/GenBank/DDBJ databases">
        <title>Paenibacillus sp. strain PR3 16S rRNA gene Genome sequencing and assembly.</title>
        <authorList>
            <person name="Kim J."/>
        </authorList>
    </citation>
    <scope>NUCLEOTIDE SEQUENCE [LARGE SCALE GENOMIC DNA]</scope>
    <source>
        <strain evidence="3 4">PR3</strain>
    </source>
</reference>
<dbReference type="Pfam" id="PF02698">
    <property type="entry name" value="DUF218"/>
    <property type="match status" value="1"/>
</dbReference>